<evidence type="ECO:0008006" key="3">
    <source>
        <dbReference type="Google" id="ProtNLM"/>
    </source>
</evidence>
<protein>
    <recommendedName>
        <fullName evidence="3">DNA-directed DNA polymerase</fullName>
    </recommendedName>
</protein>
<dbReference type="EMBL" id="JAAGNN010000009">
    <property type="protein sequence ID" value="KAF4085397.1"/>
    <property type="molecule type" value="Genomic_DNA"/>
</dbReference>
<dbReference type="SUPFAM" id="SSF56672">
    <property type="entry name" value="DNA/RNA polymerases"/>
    <property type="match status" value="1"/>
</dbReference>
<reference evidence="1 2" key="1">
    <citation type="submission" date="2020-02" db="EMBL/GenBank/DDBJ databases">
        <title>A chromosome-scale genome assembly of the black bullhead catfish (Ameiurus melas).</title>
        <authorList>
            <person name="Wen M."/>
            <person name="Zham M."/>
            <person name="Cabau C."/>
            <person name="Klopp C."/>
            <person name="Donnadieu C."/>
            <person name="Roques C."/>
            <person name="Bouchez O."/>
            <person name="Lampietro C."/>
            <person name="Jouanno E."/>
            <person name="Herpin A."/>
            <person name="Louis A."/>
            <person name="Berthelot C."/>
            <person name="Parey E."/>
            <person name="Roest-Crollius H."/>
            <person name="Braasch I."/>
            <person name="Postlethwait J."/>
            <person name="Robinson-Rechavi M."/>
            <person name="Echchiki A."/>
            <person name="Begum T."/>
            <person name="Montfort J."/>
            <person name="Schartl M."/>
            <person name="Bobe J."/>
            <person name="Guiguen Y."/>
        </authorList>
    </citation>
    <scope>NUCLEOTIDE SEQUENCE [LARGE SCALE GENOMIC DNA]</scope>
    <source>
        <strain evidence="1">M_S1</strain>
        <tissue evidence="1">Blood</tissue>
    </source>
</reference>
<dbReference type="Proteomes" id="UP000593565">
    <property type="component" value="Unassembled WGS sequence"/>
</dbReference>
<proteinExistence type="predicted"/>
<evidence type="ECO:0000313" key="1">
    <source>
        <dbReference type="EMBL" id="KAF4085397.1"/>
    </source>
</evidence>
<dbReference type="Gene3D" id="3.90.1600.10">
    <property type="entry name" value="Palm domain of DNA polymerase"/>
    <property type="match status" value="1"/>
</dbReference>
<dbReference type="InterPro" id="IPR023211">
    <property type="entry name" value="DNA_pol_palm_dom_sf"/>
</dbReference>
<sequence length="91" mass="10448">MFGDGYNIKHFLFVSDSVLLIRWCYTDGKGGQTRDINIFLGAFTTPHSHLELHELMDKLGERLLYSDLDSMICTSREDDRTSVGALSWQFN</sequence>
<accession>A0A7J6ATE0</accession>
<dbReference type="AlphaFoldDB" id="A0A7J6ATE0"/>
<keyword evidence="2" id="KW-1185">Reference proteome</keyword>
<organism evidence="1 2">
    <name type="scientific">Ameiurus melas</name>
    <name type="common">Black bullhead</name>
    <name type="synonym">Silurus melas</name>
    <dbReference type="NCBI Taxonomy" id="219545"/>
    <lineage>
        <taxon>Eukaryota</taxon>
        <taxon>Metazoa</taxon>
        <taxon>Chordata</taxon>
        <taxon>Craniata</taxon>
        <taxon>Vertebrata</taxon>
        <taxon>Euteleostomi</taxon>
        <taxon>Actinopterygii</taxon>
        <taxon>Neopterygii</taxon>
        <taxon>Teleostei</taxon>
        <taxon>Ostariophysi</taxon>
        <taxon>Siluriformes</taxon>
        <taxon>Ictaluridae</taxon>
        <taxon>Ameiurus</taxon>
    </lineage>
</organism>
<dbReference type="InterPro" id="IPR043502">
    <property type="entry name" value="DNA/RNA_pol_sf"/>
</dbReference>
<comment type="caution">
    <text evidence="1">The sequence shown here is derived from an EMBL/GenBank/DDBJ whole genome shotgun (WGS) entry which is preliminary data.</text>
</comment>
<evidence type="ECO:0000313" key="2">
    <source>
        <dbReference type="Proteomes" id="UP000593565"/>
    </source>
</evidence>
<gene>
    <name evidence="1" type="ORF">AMELA_G00117720</name>
</gene>
<name>A0A7J6ATE0_AMEME</name>